<reference evidence="1 2" key="1">
    <citation type="submission" date="2015-11" db="EMBL/GenBank/DDBJ databases">
        <authorList>
            <consortium name="Pathogen Informatics"/>
        </authorList>
    </citation>
    <scope>NUCLEOTIDE SEQUENCE [LARGE SCALE GENOMIC DNA]</scope>
    <source>
        <strain evidence="1 2">006A-0059</strain>
    </source>
</reference>
<dbReference type="EMBL" id="FAVB01000005">
    <property type="protein sequence ID" value="CUU88126.1"/>
    <property type="molecule type" value="Genomic_DNA"/>
</dbReference>
<dbReference type="RefSeq" id="WP_059435389.1">
    <property type="nucleotide sequence ID" value="NZ_FAVB01000005.1"/>
</dbReference>
<comment type="caution">
    <text evidence="1">The sequence shown here is derived from an EMBL/GenBank/DDBJ whole genome shotgun (WGS) entry which is preliminary data.</text>
</comment>
<evidence type="ECO:0000313" key="1">
    <source>
        <dbReference type="EMBL" id="CUU88126.1"/>
    </source>
</evidence>
<keyword evidence="2" id="KW-1185">Reference proteome</keyword>
<gene>
    <name evidence="1" type="ORF">ERS686654_01850</name>
</gene>
<protein>
    <submittedName>
        <fullName evidence="1">Uncharacterized protein</fullName>
    </submittedName>
</protein>
<organism evidence="1 2">
    <name type="scientific">Campylobacter hyointestinalis subsp. hyointestinalis</name>
    <dbReference type="NCBI Taxonomy" id="91352"/>
    <lineage>
        <taxon>Bacteria</taxon>
        <taxon>Pseudomonadati</taxon>
        <taxon>Campylobacterota</taxon>
        <taxon>Epsilonproteobacteria</taxon>
        <taxon>Campylobacterales</taxon>
        <taxon>Campylobacteraceae</taxon>
        <taxon>Campylobacter</taxon>
    </lineage>
</organism>
<dbReference type="AlphaFoldDB" id="A0A0S4SP25"/>
<dbReference type="Proteomes" id="UP000052237">
    <property type="component" value="Unassembled WGS sequence"/>
</dbReference>
<name>A0A0S4SP25_CAMHY</name>
<sequence>MKTQADGVKKMMEREEFIQKMQENGWEVRVNDKGMFGIRRGKNSGKKVCQKKSVFIPTKTIKGEKAYYSVEYFCAVGGVIYDRKSNIEVDVVSA</sequence>
<evidence type="ECO:0000313" key="2">
    <source>
        <dbReference type="Proteomes" id="UP000052237"/>
    </source>
</evidence>
<accession>A0A0S4SP25</accession>
<proteinExistence type="predicted"/>